<evidence type="ECO:0000313" key="2">
    <source>
        <dbReference type="Proteomes" id="UP000823775"/>
    </source>
</evidence>
<proteinExistence type="predicted"/>
<dbReference type="EMBL" id="JACEIK010000744">
    <property type="protein sequence ID" value="MCD7461662.1"/>
    <property type="molecule type" value="Genomic_DNA"/>
</dbReference>
<sequence>MVLMSSERTLTREMRLFPGRQWRGKKRGKEENGGAAVVCLVVVTTAVAGSEWGRCCMWSLGRWRWRRWREGGRLTGNYRGPPVREKGVVVLCFGGDVVVFPVV</sequence>
<dbReference type="Proteomes" id="UP000823775">
    <property type="component" value="Unassembled WGS sequence"/>
</dbReference>
<organism evidence="1 2">
    <name type="scientific">Datura stramonium</name>
    <name type="common">Jimsonweed</name>
    <name type="synonym">Common thornapple</name>
    <dbReference type="NCBI Taxonomy" id="4076"/>
    <lineage>
        <taxon>Eukaryota</taxon>
        <taxon>Viridiplantae</taxon>
        <taxon>Streptophyta</taxon>
        <taxon>Embryophyta</taxon>
        <taxon>Tracheophyta</taxon>
        <taxon>Spermatophyta</taxon>
        <taxon>Magnoliopsida</taxon>
        <taxon>eudicotyledons</taxon>
        <taxon>Gunneridae</taxon>
        <taxon>Pentapetalae</taxon>
        <taxon>asterids</taxon>
        <taxon>lamiids</taxon>
        <taxon>Solanales</taxon>
        <taxon>Solanaceae</taxon>
        <taxon>Solanoideae</taxon>
        <taxon>Datureae</taxon>
        <taxon>Datura</taxon>
    </lineage>
</organism>
<comment type="caution">
    <text evidence="1">The sequence shown here is derived from an EMBL/GenBank/DDBJ whole genome shotgun (WGS) entry which is preliminary data.</text>
</comment>
<keyword evidence="2" id="KW-1185">Reference proteome</keyword>
<gene>
    <name evidence="1" type="ORF">HAX54_046784</name>
</gene>
<reference evidence="1 2" key="1">
    <citation type="journal article" date="2021" name="BMC Genomics">
        <title>Datura genome reveals duplications of psychoactive alkaloid biosynthetic genes and high mutation rate following tissue culture.</title>
        <authorList>
            <person name="Rajewski A."/>
            <person name="Carter-House D."/>
            <person name="Stajich J."/>
            <person name="Litt A."/>
        </authorList>
    </citation>
    <scope>NUCLEOTIDE SEQUENCE [LARGE SCALE GENOMIC DNA]</scope>
    <source>
        <strain evidence="1">AR-01</strain>
    </source>
</reference>
<evidence type="ECO:0000313" key="1">
    <source>
        <dbReference type="EMBL" id="MCD7461662.1"/>
    </source>
</evidence>
<protein>
    <submittedName>
        <fullName evidence="1">Uncharacterized protein</fullName>
    </submittedName>
</protein>
<name>A0ABS8SRT8_DATST</name>
<accession>A0ABS8SRT8</accession>